<feature type="transmembrane region" description="Helical" evidence="1">
    <location>
        <begin position="6"/>
        <end position="25"/>
    </location>
</feature>
<evidence type="ECO:0000259" key="2">
    <source>
        <dbReference type="Pfam" id="PF12697"/>
    </source>
</evidence>
<evidence type="ECO:0000313" key="3">
    <source>
        <dbReference type="EMBL" id="KAF8450901.1"/>
    </source>
</evidence>
<keyword evidence="1" id="KW-1133">Transmembrane helix</keyword>
<dbReference type="SUPFAM" id="SSF53474">
    <property type="entry name" value="alpha/beta-Hydrolases"/>
    <property type="match status" value="1"/>
</dbReference>
<protein>
    <submittedName>
        <fullName evidence="3">Alpha beta-hydrolase</fullName>
    </submittedName>
</protein>
<dbReference type="CDD" id="cd12809">
    <property type="entry name" value="Esterase_713_like-2"/>
    <property type="match status" value="1"/>
</dbReference>
<dbReference type="InterPro" id="IPR029058">
    <property type="entry name" value="AB_hydrolase_fold"/>
</dbReference>
<feature type="domain" description="AB hydrolase-1" evidence="2">
    <location>
        <begin position="88"/>
        <end position="374"/>
    </location>
</feature>
<dbReference type="AlphaFoldDB" id="A0AAD4C7C6"/>
<keyword evidence="1" id="KW-0812">Transmembrane</keyword>
<dbReference type="InterPro" id="IPR050228">
    <property type="entry name" value="Carboxylesterase_BioH"/>
</dbReference>
<proteinExistence type="predicted"/>
<keyword evidence="1" id="KW-0472">Membrane</keyword>
<accession>A0AAD4C7C6</accession>
<organism evidence="3 4">
    <name type="scientific">Boletus edulis BED1</name>
    <dbReference type="NCBI Taxonomy" id="1328754"/>
    <lineage>
        <taxon>Eukaryota</taxon>
        <taxon>Fungi</taxon>
        <taxon>Dikarya</taxon>
        <taxon>Basidiomycota</taxon>
        <taxon>Agaricomycotina</taxon>
        <taxon>Agaricomycetes</taxon>
        <taxon>Agaricomycetidae</taxon>
        <taxon>Boletales</taxon>
        <taxon>Boletineae</taxon>
        <taxon>Boletaceae</taxon>
        <taxon>Boletoideae</taxon>
        <taxon>Boletus</taxon>
    </lineage>
</organism>
<evidence type="ECO:0000313" key="4">
    <source>
        <dbReference type="Proteomes" id="UP001194468"/>
    </source>
</evidence>
<evidence type="ECO:0000256" key="1">
    <source>
        <dbReference type="SAM" id="Phobius"/>
    </source>
</evidence>
<dbReference type="PANTHER" id="PTHR43194">
    <property type="entry name" value="HYDROLASE ALPHA/BETA FOLD FAMILY"/>
    <property type="match status" value="1"/>
</dbReference>
<reference evidence="3" key="2">
    <citation type="journal article" date="2020" name="Nat. Commun.">
        <title>Large-scale genome sequencing of mycorrhizal fungi provides insights into the early evolution of symbiotic traits.</title>
        <authorList>
            <person name="Miyauchi S."/>
            <person name="Kiss E."/>
            <person name="Kuo A."/>
            <person name="Drula E."/>
            <person name="Kohler A."/>
            <person name="Sanchez-Garcia M."/>
            <person name="Morin E."/>
            <person name="Andreopoulos B."/>
            <person name="Barry K.W."/>
            <person name="Bonito G."/>
            <person name="Buee M."/>
            <person name="Carver A."/>
            <person name="Chen C."/>
            <person name="Cichocki N."/>
            <person name="Clum A."/>
            <person name="Culley D."/>
            <person name="Crous P.W."/>
            <person name="Fauchery L."/>
            <person name="Girlanda M."/>
            <person name="Hayes R.D."/>
            <person name="Keri Z."/>
            <person name="LaButti K."/>
            <person name="Lipzen A."/>
            <person name="Lombard V."/>
            <person name="Magnuson J."/>
            <person name="Maillard F."/>
            <person name="Murat C."/>
            <person name="Nolan M."/>
            <person name="Ohm R.A."/>
            <person name="Pangilinan J."/>
            <person name="Pereira M.F."/>
            <person name="Perotto S."/>
            <person name="Peter M."/>
            <person name="Pfister S."/>
            <person name="Riley R."/>
            <person name="Sitrit Y."/>
            <person name="Stielow J.B."/>
            <person name="Szollosi G."/>
            <person name="Zifcakova L."/>
            <person name="Stursova M."/>
            <person name="Spatafora J.W."/>
            <person name="Tedersoo L."/>
            <person name="Vaario L.M."/>
            <person name="Yamada A."/>
            <person name="Yan M."/>
            <person name="Wang P."/>
            <person name="Xu J."/>
            <person name="Bruns T."/>
            <person name="Baldrian P."/>
            <person name="Vilgalys R."/>
            <person name="Dunand C."/>
            <person name="Henrissat B."/>
            <person name="Grigoriev I.V."/>
            <person name="Hibbett D."/>
            <person name="Nagy L.G."/>
            <person name="Martin F.M."/>
        </authorList>
    </citation>
    <scope>NUCLEOTIDE SEQUENCE</scope>
    <source>
        <strain evidence="3">BED1</strain>
    </source>
</reference>
<dbReference type="InterPro" id="IPR000073">
    <property type="entry name" value="AB_hydrolase_1"/>
</dbReference>
<gene>
    <name evidence="3" type="ORF">L210DRAFT_3386706</name>
</gene>
<sequence>MTSLTDHILNLLIIASVLLNLLFLCRSRRAPRVSHSTPRSSVGEKALHTRDYFYVGGSYVPHGSSVVHHGQMYVEHLTPARVTRRVPVLFIHGNGMTGTSWLNTPDGRPGWSDYFLNEGYEVYIVDQPARGRSAWHPEVDGATSTFTTRTIESRFTATKEHGLWPQATLHTQWPGSGSRGDPVFDAFYRSVVPGLTSAVEMSELMKAAGSALLDKIGPAVVVTHSQSGYLGWILGDARPNLVKGIVALEPNGPPFRNAIFMRNPARVFGLTDIPLTFDPPVLATSDLRPFAVFEGENYTSIQQSFPPRRLVHLAQIPVLLVTSEAGYHAVYEDFTVQFLQEAGVNVTHIRLESVGIRGNGHMFFMELNSDQIAAEIVEPWVRRSLDGTG</sequence>
<reference evidence="3" key="1">
    <citation type="submission" date="2019-10" db="EMBL/GenBank/DDBJ databases">
        <authorList>
            <consortium name="DOE Joint Genome Institute"/>
            <person name="Kuo A."/>
            <person name="Miyauchi S."/>
            <person name="Kiss E."/>
            <person name="Drula E."/>
            <person name="Kohler A."/>
            <person name="Sanchez-Garcia M."/>
            <person name="Andreopoulos B."/>
            <person name="Barry K.W."/>
            <person name="Bonito G."/>
            <person name="Buee M."/>
            <person name="Carver A."/>
            <person name="Chen C."/>
            <person name="Cichocki N."/>
            <person name="Clum A."/>
            <person name="Culley D."/>
            <person name="Crous P.W."/>
            <person name="Fauchery L."/>
            <person name="Girlanda M."/>
            <person name="Hayes R."/>
            <person name="Keri Z."/>
            <person name="LaButti K."/>
            <person name="Lipzen A."/>
            <person name="Lombard V."/>
            <person name="Magnuson J."/>
            <person name="Maillard F."/>
            <person name="Morin E."/>
            <person name="Murat C."/>
            <person name="Nolan M."/>
            <person name="Ohm R."/>
            <person name="Pangilinan J."/>
            <person name="Pereira M."/>
            <person name="Perotto S."/>
            <person name="Peter M."/>
            <person name="Riley R."/>
            <person name="Sitrit Y."/>
            <person name="Stielow B."/>
            <person name="Szollosi G."/>
            <person name="Zifcakova L."/>
            <person name="Stursova M."/>
            <person name="Spatafora J.W."/>
            <person name="Tedersoo L."/>
            <person name="Vaario L.-M."/>
            <person name="Yamada A."/>
            <person name="Yan M."/>
            <person name="Wang P."/>
            <person name="Xu J."/>
            <person name="Bruns T."/>
            <person name="Baldrian P."/>
            <person name="Vilgalys R."/>
            <person name="Henrissat B."/>
            <person name="Grigoriev I.V."/>
            <person name="Hibbett D."/>
            <person name="Nagy L.G."/>
            <person name="Martin F.M."/>
        </authorList>
    </citation>
    <scope>NUCLEOTIDE SEQUENCE</scope>
    <source>
        <strain evidence="3">BED1</strain>
    </source>
</reference>
<dbReference type="Proteomes" id="UP001194468">
    <property type="component" value="Unassembled WGS sequence"/>
</dbReference>
<comment type="caution">
    <text evidence="3">The sequence shown here is derived from an EMBL/GenBank/DDBJ whole genome shotgun (WGS) entry which is preliminary data.</text>
</comment>
<dbReference type="Gene3D" id="3.40.50.1820">
    <property type="entry name" value="alpha/beta hydrolase"/>
    <property type="match status" value="1"/>
</dbReference>
<dbReference type="PANTHER" id="PTHR43194:SF4">
    <property type="entry name" value="AB HYDROLASE-1 DOMAIN-CONTAINING PROTEIN"/>
    <property type="match status" value="1"/>
</dbReference>
<keyword evidence="4" id="KW-1185">Reference proteome</keyword>
<name>A0AAD4C7C6_BOLED</name>
<dbReference type="Pfam" id="PF12697">
    <property type="entry name" value="Abhydrolase_6"/>
    <property type="match status" value="1"/>
</dbReference>
<dbReference type="EMBL" id="WHUW01000002">
    <property type="protein sequence ID" value="KAF8450901.1"/>
    <property type="molecule type" value="Genomic_DNA"/>
</dbReference>